<dbReference type="EMBL" id="BONY01000086">
    <property type="protein sequence ID" value="GIH10171.1"/>
    <property type="molecule type" value="Genomic_DNA"/>
</dbReference>
<reference evidence="1" key="1">
    <citation type="submission" date="2021-01" db="EMBL/GenBank/DDBJ databases">
        <title>Whole genome shotgun sequence of Rhizocola hellebori NBRC 109834.</title>
        <authorList>
            <person name="Komaki H."/>
            <person name="Tamura T."/>
        </authorList>
    </citation>
    <scope>NUCLEOTIDE SEQUENCE</scope>
    <source>
        <strain evidence="1">NBRC 109834</strain>
    </source>
</reference>
<evidence type="ECO:0000313" key="2">
    <source>
        <dbReference type="Proteomes" id="UP000612899"/>
    </source>
</evidence>
<name>A0A8J3QGI9_9ACTN</name>
<proteinExistence type="predicted"/>
<protein>
    <submittedName>
        <fullName evidence="1">Uncharacterized protein</fullName>
    </submittedName>
</protein>
<dbReference type="Proteomes" id="UP000612899">
    <property type="component" value="Unassembled WGS sequence"/>
</dbReference>
<organism evidence="1 2">
    <name type="scientific">Rhizocola hellebori</name>
    <dbReference type="NCBI Taxonomy" id="1392758"/>
    <lineage>
        <taxon>Bacteria</taxon>
        <taxon>Bacillati</taxon>
        <taxon>Actinomycetota</taxon>
        <taxon>Actinomycetes</taxon>
        <taxon>Micromonosporales</taxon>
        <taxon>Micromonosporaceae</taxon>
        <taxon>Rhizocola</taxon>
    </lineage>
</organism>
<gene>
    <name evidence="1" type="ORF">Rhe02_82380</name>
</gene>
<dbReference type="AlphaFoldDB" id="A0A8J3QGI9"/>
<accession>A0A8J3QGI9</accession>
<sequence length="157" mass="16428">MLRRVTRQQSITWWGSGSALLLFAVTGLIGALVRGGPPPGPWHVDVTSAAVAADLPPLQRADPANRWVIVRAKVEITGKTSATGLASILRLSGVDALVTTEPGVLLVRDGSKIDRLHPGLPEELAFAWEQKVGATPPTQVTVEVSGGSPVTIAVSTK</sequence>
<keyword evidence="2" id="KW-1185">Reference proteome</keyword>
<evidence type="ECO:0000313" key="1">
    <source>
        <dbReference type="EMBL" id="GIH10171.1"/>
    </source>
</evidence>
<comment type="caution">
    <text evidence="1">The sequence shown here is derived from an EMBL/GenBank/DDBJ whole genome shotgun (WGS) entry which is preliminary data.</text>
</comment>